<keyword evidence="4 9" id="KW-0238">DNA-binding</keyword>
<accession>A0A7J0GIN8</accession>
<keyword evidence="2" id="KW-0677">Repeat</keyword>
<keyword evidence="9" id="KW-0371">Homeobox</keyword>
<dbReference type="FunFam" id="1.10.10.60:FF:000061">
    <property type="entry name" value="Trihelix transcription factor GT-2"/>
    <property type="match status" value="1"/>
</dbReference>
<evidence type="ECO:0000256" key="6">
    <source>
        <dbReference type="ARBA" id="ARBA00023242"/>
    </source>
</evidence>
<evidence type="ECO:0000256" key="5">
    <source>
        <dbReference type="ARBA" id="ARBA00023163"/>
    </source>
</evidence>
<organism evidence="9 10">
    <name type="scientific">Actinidia rufa</name>
    <dbReference type="NCBI Taxonomy" id="165716"/>
    <lineage>
        <taxon>Eukaryota</taxon>
        <taxon>Viridiplantae</taxon>
        <taxon>Streptophyta</taxon>
        <taxon>Embryophyta</taxon>
        <taxon>Tracheophyta</taxon>
        <taxon>Spermatophyta</taxon>
        <taxon>Magnoliopsida</taxon>
        <taxon>eudicotyledons</taxon>
        <taxon>Gunneridae</taxon>
        <taxon>Pentapetalae</taxon>
        <taxon>asterids</taxon>
        <taxon>Ericales</taxon>
        <taxon>Actinidiaceae</taxon>
        <taxon>Actinidia</taxon>
    </lineage>
</organism>
<dbReference type="GO" id="GO:0005634">
    <property type="term" value="C:nucleus"/>
    <property type="evidence" value="ECO:0007669"/>
    <property type="project" value="UniProtKB-SubCell"/>
</dbReference>
<dbReference type="GO" id="GO:0003677">
    <property type="term" value="F:DNA binding"/>
    <property type="evidence" value="ECO:0007669"/>
    <property type="project" value="UniProtKB-KW"/>
</dbReference>
<protein>
    <submittedName>
        <fullName evidence="9">Duplicated homeodomain-like superfamily protein</fullName>
    </submittedName>
</protein>
<sequence length="400" mass="45493">MEIFAADRQILSDVADFPIHLTPFPDAVNMLYDDRTAEIPPPETEHRSQLPPQKLRPIRCNGRIFPEHSDPPVEETAGFYGRMLGCNDELGFLTRSSPECLADGGCVVGGSSCPVVDFPTIKRMKTEMSSECQNLITEAEGRLFEAELSFSSSSDEDGASSEAMTEPSSRKRKRKTRKKLELLLENLTRKVIQKQEQMHKQLIEMVEKMERERIIREVAWQKQEIERVKKDEETKAEERSRSLALISFIQDFLGHEIQIPKSGEASYFEKDTGEITKDLGCDSCNKRWPKSEVQALITVRTALDHKFCKGPKSASWDEVAVGLSNVGYSRSARKCKEKWENINKYYRRTTENGKKHPDNGKTCPYFHELDVLYKNGLINPGNASHSIKNENEGQECGRVN</sequence>
<feature type="region of interest" description="Disordered" evidence="7">
    <location>
        <begin position="148"/>
        <end position="176"/>
    </location>
</feature>
<dbReference type="OrthoDB" id="691673at2759"/>
<dbReference type="PROSITE" id="PS50090">
    <property type="entry name" value="MYB_LIKE"/>
    <property type="match status" value="1"/>
</dbReference>
<dbReference type="AlphaFoldDB" id="A0A7J0GIN8"/>
<evidence type="ECO:0000259" key="8">
    <source>
        <dbReference type="PROSITE" id="PS50090"/>
    </source>
</evidence>
<dbReference type="InterPro" id="IPR001005">
    <property type="entry name" value="SANT/Myb"/>
</dbReference>
<keyword evidence="5" id="KW-0804">Transcription</keyword>
<keyword evidence="10" id="KW-1185">Reference proteome</keyword>
<dbReference type="PANTHER" id="PTHR21654">
    <property type="entry name" value="FI21293P1"/>
    <property type="match status" value="1"/>
</dbReference>
<feature type="domain" description="Myb-like" evidence="8">
    <location>
        <begin position="287"/>
        <end position="343"/>
    </location>
</feature>
<evidence type="ECO:0000256" key="2">
    <source>
        <dbReference type="ARBA" id="ARBA00022737"/>
    </source>
</evidence>
<dbReference type="InterPro" id="IPR044822">
    <property type="entry name" value="Myb_DNA-bind_4"/>
</dbReference>
<evidence type="ECO:0000256" key="4">
    <source>
        <dbReference type="ARBA" id="ARBA00023125"/>
    </source>
</evidence>
<evidence type="ECO:0000256" key="3">
    <source>
        <dbReference type="ARBA" id="ARBA00023015"/>
    </source>
</evidence>
<reference evidence="9 10" key="1">
    <citation type="submission" date="2019-07" db="EMBL/GenBank/DDBJ databases">
        <title>De Novo Assembly of kiwifruit Actinidia rufa.</title>
        <authorList>
            <person name="Sugita-Konishi S."/>
            <person name="Sato K."/>
            <person name="Mori E."/>
            <person name="Abe Y."/>
            <person name="Kisaki G."/>
            <person name="Hamano K."/>
            <person name="Suezawa K."/>
            <person name="Otani M."/>
            <person name="Fukuda T."/>
            <person name="Manabe T."/>
            <person name="Gomi K."/>
            <person name="Tabuchi M."/>
            <person name="Akimitsu K."/>
            <person name="Kataoka I."/>
        </authorList>
    </citation>
    <scope>NUCLEOTIDE SEQUENCE [LARGE SCALE GENOMIC DNA]</scope>
    <source>
        <strain evidence="10">cv. Fuchu</strain>
    </source>
</reference>
<evidence type="ECO:0000256" key="7">
    <source>
        <dbReference type="SAM" id="MobiDB-lite"/>
    </source>
</evidence>
<keyword evidence="6" id="KW-0539">Nucleus</keyword>
<dbReference type="Pfam" id="PF13837">
    <property type="entry name" value="Myb_DNA-bind_4"/>
    <property type="match status" value="1"/>
</dbReference>
<keyword evidence="3" id="KW-0805">Transcription regulation</keyword>
<comment type="subcellular location">
    <subcellularLocation>
        <location evidence="1">Nucleus</location>
    </subcellularLocation>
</comment>
<dbReference type="CDD" id="cd12203">
    <property type="entry name" value="GT1"/>
    <property type="match status" value="1"/>
</dbReference>
<proteinExistence type="predicted"/>
<evidence type="ECO:0000313" key="9">
    <source>
        <dbReference type="EMBL" id="GFZ10635.1"/>
    </source>
</evidence>
<evidence type="ECO:0000313" key="10">
    <source>
        <dbReference type="Proteomes" id="UP000585474"/>
    </source>
</evidence>
<comment type="caution">
    <text evidence="9">The sequence shown here is derived from an EMBL/GenBank/DDBJ whole genome shotgun (WGS) entry which is preliminary data.</text>
</comment>
<name>A0A7J0GIN8_9ERIC</name>
<dbReference type="PANTHER" id="PTHR21654:SF7">
    <property type="entry name" value="HOMEODOMAIN-LIKE SUPERFAMILY PROTEIN"/>
    <property type="match status" value="1"/>
</dbReference>
<dbReference type="GO" id="GO:0006355">
    <property type="term" value="P:regulation of DNA-templated transcription"/>
    <property type="evidence" value="ECO:0007669"/>
    <property type="project" value="UniProtKB-ARBA"/>
</dbReference>
<dbReference type="EMBL" id="BJWL01000022">
    <property type="protein sequence ID" value="GFZ10635.1"/>
    <property type="molecule type" value="Genomic_DNA"/>
</dbReference>
<evidence type="ECO:0000256" key="1">
    <source>
        <dbReference type="ARBA" id="ARBA00004123"/>
    </source>
</evidence>
<dbReference type="Proteomes" id="UP000585474">
    <property type="component" value="Unassembled WGS sequence"/>
</dbReference>
<gene>
    <name evidence="9" type="ORF">Acr_22g0000330</name>
</gene>
<dbReference type="Gene3D" id="1.10.10.60">
    <property type="entry name" value="Homeodomain-like"/>
    <property type="match status" value="1"/>
</dbReference>